<dbReference type="Proteomes" id="UP000248975">
    <property type="component" value="Unassembled WGS sequence"/>
</dbReference>
<dbReference type="EMBL" id="QFQS01000001">
    <property type="protein sequence ID" value="PZR00992.1"/>
    <property type="molecule type" value="Genomic_DNA"/>
</dbReference>
<evidence type="ECO:0000313" key="3">
    <source>
        <dbReference type="Proteomes" id="UP000248975"/>
    </source>
</evidence>
<dbReference type="Gene3D" id="3.60.15.10">
    <property type="entry name" value="Ribonuclease Z/Hydroxyacylglutathione hydrolase-like"/>
    <property type="match status" value="1"/>
</dbReference>
<dbReference type="PANTHER" id="PTHR23131:SF0">
    <property type="entry name" value="ENDORIBONUCLEASE LACTB2"/>
    <property type="match status" value="1"/>
</dbReference>
<dbReference type="InterPro" id="IPR041516">
    <property type="entry name" value="LACTB2_WH"/>
</dbReference>
<gene>
    <name evidence="2" type="ORF">DI533_04520</name>
</gene>
<dbReference type="Pfam" id="PF00753">
    <property type="entry name" value="Lactamase_B"/>
    <property type="match status" value="1"/>
</dbReference>
<dbReference type="InterPro" id="IPR036388">
    <property type="entry name" value="WH-like_DNA-bd_sf"/>
</dbReference>
<organism evidence="2 3">
    <name type="scientific">Cereibacter sphaeroides</name>
    <name type="common">Rhodobacter sphaeroides</name>
    <dbReference type="NCBI Taxonomy" id="1063"/>
    <lineage>
        <taxon>Bacteria</taxon>
        <taxon>Pseudomonadati</taxon>
        <taxon>Pseudomonadota</taxon>
        <taxon>Alphaproteobacteria</taxon>
        <taxon>Rhodobacterales</taxon>
        <taxon>Paracoccaceae</taxon>
        <taxon>Cereibacter</taxon>
    </lineage>
</organism>
<dbReference type="SMART" id="SM00849">
    <property type="entry name" value="Lactamase_B"/>
    <property type="match status" value="1"/>
</dbReference>
<dbReference type="InterPro" id="IPR050662">
    <property type="entry name" value="Sec-metab_biosynth-thioest"/>
</dbReference>
<dbReference type="SUPFAM" id="SSF56281">
    <property type="entry name" value="Metallo-hydrolase/oxidoreductase"/>
    <property type="match status" value="1"/>
</dbReference>
<name>A0A2W5SDK1_CERSP</name>
<feature type="domain" description="Metallo-beta-lactamase" evidence="1">
    <location>
        <begin position="5"/>
        <end position="183"/>
    </location>
</feature>
<dbReference type="AlphaFoldDB" id="A0A2W5SDK1"/>
<evidence type="ECO:0000313" key="2">
    <source>
        <dbReference type="EMBL" id="PZR00992.1"/>
    </source>
</evidence>
<dbReference type="Pfam" id="PF17778">
    <property type="entry name" value="WHD_BLACT"/>
    <property type="match status" value="1"/>
</dbReference>
<proteinExistence type="predicted"/>
<dbReference type="Gene3D" id="1.10.10.10">
    <property type="entry name" value="Winged helix-like DNA-binding domain superfamily/Winged helix DNA-binding domain"/>
    <property type="match status" value="1"/>
</dbReference>
<dbReference type="InterPro" id="IPR036866">
    <property type="entry name" value="RibonucZ/Hydroxyglut_hydro"/>
</dbReference>
<dbReference type="CDD" id="cd16278">
    <property type="entry name" value="metallo-hydrolase-like_MBL-fold"/>
    <property type="match status" value="1"/>
</dbReference>
<accession>A0A2W5SDK1</accession>
<dbReference type="PANTHER" id="PTHR23131">
    <property type="entry name" value="ENDORIBONUCLEASE LACTB2"/>
    <property type="match status" value="1"/>
</dbReference>
<sequence>MTGPGTNTWIVGKGEVAVIDPGPADEAHLKAILGTLGPDERISHILVTHAHLDHSALAPALARRTGAPVLAFGGARDGISPAMATLGLAESKSEGLDLAFVPDLRLADGDTVAGNGWNLRAIHTPGHLGNHLCFAWGDRCFTGDHVMGWSTSLVAPPEGDMTAYMASLARLARERWTEFLPAHGDPIPNPAARLAELTAHRRQREAQILAALADGPLPIPALATRIYTDLAPPLRGAAERNVLAHLIDLAARGAVAATPSLAPNARFALA</sequence>
<reference evidence="2 3" key="1">
    <citation type="submission" date="2017-08" db="EMBL/GenBank/DDBJ databases">
        <title>Infants hospitalized years apart are colonized by the same room-sourced microbial strains.</title>
        <authorList>
            <person name="Brooks B."/>
            <person name="Olm M.R."/>
            <person name="Firek B.A."/>
            <person name="Baker R."/>
            <person name="Thomas B.C."/>
            <person name="Morowitz M.J."/>
            <person name="Banfield J.F."/>
        </authorList>
    </citation>
    <scope>NUCLEOTIDE SEQUENCE [LARGE SCALE GENOMIC DNA]</scope>
    <source>
        <strain evidence="2">S2_003_000_R2_11</strain>
    </source>
</reference>
<keyword evidence="2" id="KW-0378">Hydrolase</keyword>
<comment type="caution">
    <text evidence="2">The sequence shown here is derived from an EMBL/GenBank/DDBJ whole genome shotgun (WGS) entry which is preliminary data.</text>
</comment>
<dbReference type="InterPro" id="IPR001279">
    <property type="entry name" value="Metallo-B-lactamas"/>
</dbReference>
<protein>
    <submittedName>
        <fullName evidence="2">MBL fold metallo-hydrolase</fullName>
    </submittedName>
</protein>
<evidence type="ECO:0000259" key="1">
    <source>
        <dbReference type="SMART" id="SM00849"/>
    </source>
</evidence>
<dbReference type="GO" id="GO:0016787">
    <property type="term" value="F:hydrolase activity"/>
    <property type="evidence" value="ECO:0007669"/>
    <property type="project" value="UniProtKB-KW"/>
</dbReference>